<dbReference type="GeneID" id="96247780"/>
<comment type="similarity">
    <text evidence="3">Belongs to the FdhD family.</text>
</comment>
<reference evidence="4 5" key="1">
    <citation type="submission" date="2024-06" db="EMBL/GenBank/DDBJ databases">
        <title>The Natural Products Discovery Center: Release of the First 8490 Sequenced Strains for Exploring Actinobacteria Biosynthetic Diversity.</title>
        <authorList>
            <person name="Kalkreuter E."/>
            <person name="Kautsar S.A."/>
            <person name="Yang D."/>
            <person name="Bader C.D."/>
            <person name="Teijaro C.N."/>
            <person name="Fluegel L."/>
            <person name="Davis C.M."/>
            <person name="Simpson J.R."/>
            <person name="Lauterbach L."/>
            <person name="Steele A.D."/>
            <person name="Gui C."/>
            <person name="Meng S."/>
            <person name="Li G."/>
            <person name="Viehrig K."/>
            <person name="Ye F."/>
            <person name="Su P."/>
            <person name="Kiefer A.F."/>
            <person name="Nichols A."/>
            <person name="Cepeda A.J."/>
            <person name="Yan W."/>
            <person name="Fan B."/>
            <person name="Jiang Y."/>
            <person name="Adhikari A."/>
            <person name="Zheng C.-J."/>
            <person name="Schuster L."/>
            <person name="Cowan T.M."/>
            <person name="Smanski M.J."/>
            <person name="Chevrette M.G."/>
            <person name="De Carvalho L.P.S."/>
            <person name="Shen B."/>
        </authorList>
    </citation>
    <scope>NUCLEOTIDE SEQUENCE [LARGE SCALE GENOMIC DNA]</scope>
    <source>
        <strain evidence="4 5">NPDC019708</strain>
    </source>
</reference>
<proteinExistence type="inferred from homology"/>
<evidence type="ECO:0000256" key="2">
    <source>
        <dbReference type="ARBA" id="ARBA00023150"/>
    </source>
</evidence>
<keyword evidence="1 3" id="KW-0963">Cytoplasm</keyword>
<comment type="caution">
    <text evidence="4">The sequence shown here is derived from an EMBL/GenBank/DDBJ whole genome shotgun (WGS) entry which is preliminary data.</text>
</comment>
<dbReference type="PANTHER" id="PTHR30592">
    <property type="entry name" value="FORMATE DEHYDROGENASE"/>
    <property type="match status" value="1"/>
</dbReference>
<dbReference type="Proteomes" id="UP001550628">
    <property type="component" value="Unassembled WGS sequence"/>
</dbReference>
<dbReference type="InterPro" id="IPR003786">
    <property type="entry name" value="FdhD"/>
</dbReference>
<dbReference type="EMBL" id="JBEYBF010000042">
    <property type="protein sequence ID" value="MEU1956655.1"/>
    <property type="molecule type" value="Genomic_DNA"/>
</dbReference>
<dbReference type="NCBIfam" id="NF001943">
    <property type="entry name" value="PRK00724.1-2"/>
    <property type="match status" value="1"/>
</dbReference>
<organism evidence="4 5">
    <name type="scientific">Nocardia rhamnosiphila</name>
    <dbReference type="NCBI Taxonomy" id="426716"/>
    <lineage>
        <taxon>Bacteria</taxon>
        <taxon>Bacillati</taxon>
        <taxon>Actinomycetota</taxon>
        <taxon>Actinomycetes</taxon>
        <taxon>Mycobacteriales</taxon>
        <taxon>Nocardiaceae</taxon>
        <taxon>Nocardia</taxon>
    </lineage>
</organism>
<dbReference type="RefSeq" id="WP_030523247.1">
    <property type="nucleotide sequence ID" value="NZ_JBEXYG010000018.1"/>
</dbReference>
<comment type="caution">
    <text evidence="3">Lacks conserved residue(s) required for the propagation of feature annotation.</text>
</comment>
<evidence type="ECO:0000256" key="3">
    <source>
        <dbReference type="HAMAP-Rule" id="MF_00187"/>
    </source>
</evidence>
<keyword evidence="5" id="KW-1185">Reference proteome</keyword>
<comment type="subcellular location">
    <subcellularLocation>
        <location evidence="3">Cytoplasm</location>
    </subcellularLocation>
</comment>
<feature type="active site" description="Cysteine persulfide intermediate" evidence="3">
    <location>
        <position position="111"/>
    </location>
</feature>
<dbReference type="InterPro" id="IPR016193">
    <property type="entry name" value="Cytidine_deaminase-like"/>
</dbReference>
<dbReference type="Gene3D" id="3.10.20.10">
    <property type="match status" value="1"/>
</dbReference>
<comment type="function">
    <text evidence="3">Required for formate dehydrogenase (FDH) activity. Acts as a sulfur carrier protein that transfers sulfur from IscS to the molybdenum cofactor prior to its insertion into FDH.</text>
</comment>
<evidence type="ECO:0000313" key="4">
    <source>
        <dbReference type="EMBL" id="MEU1956655.1"/>
    </source>
</evidence>
<gene>
    <name evidence="3 4" type="primary">fdhD</name>
    <name evidence="4" type="ORF">ABZ510_32990</name>
</gene>
<sequence>MSRVTARRRMRRITPSGEIVRPDTLAVEEPLEIRVRGESLTVTMRTPGHDIDLVHGFLFGETLIGAAADIHSARYCAGTDDEGRNTYNVLDVGLHAPIVLPDRPFLTTGACGLCGRTALDEVRMRSRYPLPAPQPLLDAEVLAALPDRLRAHQSVFDATGGLHGAGLFTADGTGLVVREDIGRHNAVDKVIGWALRENRIPASDLVLVVSGRASFELAQKAVLAGIPVLAAVSAPSSLAVDLADESGLTLAGFVRGETMNIYTHPERIRGIGATG</sequence>
<dbReference type="PIRSF" id="PIRSF015626">
    <property type="entry name" value="FdhD"/>
    <property type="match status" value="1"/>
</dbReference>
<name>A0ABV2X0I2_9NOCA</name>
<dbReference type="SUPFAM" id="SSF53927">
    <property type="entry name" value="Cytidine deaminase-like"/>
    <property type="match status" value="1"/>
</dbReference>
<evidence type="ECO:0000256" key="1">
    <source>
        <dbReference type="ARBA" id="ARBA00022490"/>
    </source>
</evidence>
<dbReference type="NCBIfam" id="TIGR00129">
    <property type="entry name" value="fdhD_narQ"/>
    <property type="match status" value="1"/>
</dbReference>
<dbReference type="Gene3D" id="3.40.140.10">
    <property type="entry name" value="Cytidine Deaminase, domain 2"/>
    <property type="match status" value="1"/>
</dbReference>
<keyword evidence="2 3" id="KW-0501">Molybdenum cofactor biosynthesis</keyword>
<protein>
    <recommendedName>
        <fullName evidence="3">Sulfur carrier protein FdhD</fullName>
    </recommendedName>
</protein>
<dbReference type="HAMAP" id="MF_00187">
    <property type="entry name" value="FdhD"/>
    <property type="match status" value="1"/>
</dbReference>
<accession>A0ABV2X0I2</accession>
<dbReference type="Pfam" id="PF02634">
    <property type="entry name" value="FdhD-NarQ"/>
    <property type="match status" value="1"/>
</dbReference>
<dbReference type="PANTHER" id="PTHR30592:SF1">
    <property type="entry name" value="SULFUR CARRIER PROTEIN FDHD"/>
    <property type="match status" value="1"/>
</dbReference>
<evidence type="ECO:0000313" key="5">
    <source>
        <dbReference type="Proteomes" id="UP001550628"/>
    </source>
</evidence>